<organism evidence="2 3">
    <name type="scientific">Phaeocystidibacter marisrubri</name>
    <dbReference type="NCBI Taxonomy" id="1577780"/>
    <lineage>
        <taxon>Bacteria</taxon>
        <taxon>Pseudomonadati</taxon>
        <taxon>Bacteroidota</taxon>
        <taxon>Flavobacteriia</taxon>
        <taxon>Flavobacteriales</taxon>
        <taxon>Phaeocystidibacteraceae</taxon>
        <taxon>Phaeocystidibacter</taxon>
    </lineage>
</organism>
<keyword evidence="1" id="KW-0472">Membrane</keyword>
<feature type="transmembrane region" description="Helical" evidence="1">
    <location>
        <begin position="91"/>
        <end position="108"/>
    </location>
</feature>
<keyword evidence="1" id="KW-0812">Transmembrane</keyword>
<protein>
    <submittedName>
        <fullName evidence="2">Uncharacterized protein</fullName>
    </submittedName>
</protein>
<feature type="transmembrane region" description="Helical" evidence="1">
    <location>
        <begin position="48"/>
        <end position="71"/>
    </location>
</feature>
<accession>A0A6L3ZE93</accession>
<keyword evidence="3" id="KW-1185">Reference proteome</keyword>
<evidence type="ECO:0000256" key="1">
    <source>
        <dbReference type="SAM" id="Phobius"/>
    </source>
</evidence>
<dbReference type="EMBL" id="WBVQ01000002">
    <property type="protein sequence ID" value="KAB2816151.1"/>
    <property type="molecule type" value="Genomic_DNA"/>
</dbReference>
<name>A0A6L3ZE93_9FLAO</name>
<dbReference type="AlphaFoldDB" id="A0A6L3ZE93"/>
<keyword evidence="1" id="KW-1133">Transmembrane helix</keyword>
<feature type="transmembrane region" description="Helical" evidence="1">
    <location>
        <begin position="152"/>
        <end position="177"/>
    </location>
</feature>
<sequence length="191" mass="22190">MYAFTDILEMAFYITDRFIRTVLSGAFFWNVIALLGRSKPRIQKLDKGFSKVIITSGIAYASLVLISVIYLNLVRELAYHGHAGYFSSDFLYYWGIVFTTVVLGRQLFRVKALKQSVFYRFMYSFAVLFLLNIDRFIISFSSFHRDFIGPDYTWIILGPIAFILLSTISFIATLWIVRLMKSNDLEMETLD</sequence>
<comment type="caution">
    <text evidence="2">The sequence shown here is derived from an EMBL/GenBank/DDBJ whole genome shotgun (WGS) entry which is preliminary data.</text>
</comment>
<reference evidence="2 3" key="1">
    <citation type="submission" date="2019-10" db="EMBL/GenBank/DDBJ databases">
        <title>Genome sequence of Phaeocystidibacter marisrubri JCM30614 (type strain).</title>
        <authorList>
            <person name="Bowman J.P."/>
        </authorList>
    </citation>
    <scope>NUCLEOTIDE SEQUENCE [LARGE SCALE GENOMIC DNA]</scope>
    <source>
        <strain evidence="2 3">JCM 30614</strain>
    </source>
</reference>
<proteinExistence type="predicted"/>
<dbReference type="RefSeq" id="WP_151693579.1">
    <property type="nucleotide sequence ID" value="NZ_BMGX01000001.1"/>
</dbReference>
<dbReference type="Proteomes" id="UP000484164">
    <property type="component" value="Unassembled WGS sequence"/>
</dbReference>
<feature type="transmembrane region" description="Helical" evidence="1">
    <location>
        <begin position="18"/>
        <end position="36"/>
    </location>
</feature>
<evidence type="ECO:0000313" key="3">
    <source>
        <dbReference type="Proteomes" id="UP000484164"/>
    </source>
</evidence>
<gene>
    <name evidence="2" type="ORF">F8C82_10715</name>
</gene>
<evidence type="ECO:0000313" key="2">
    <source>
        <dbReference type="EMBL" id="KAB2816151.1"/>
    </source>
</evidence>
<feature type="transmembrane region" description="Helical" evidence="1">
    <location>
        <begin position="120"/>
        <end position="140"/>
    </location>
</feature>